<dbReference type="InterPro" id="IPR013785">
    <property type="entry name" value="Aldolase_TIM"/>
</dbReference>
<dbReference type="SFLD" id="SFLDG01072">
    <property type="entry name" value="dehydrogenase_like"/>
    <property type="match status" value="1"/>
</dbReference>
<protein>
    <recommendedName>
        <fullName evidence="5">Radical SAM core domain-containing protein</fullName>
    </recommendedName>
</protein>
<dbReference type="PANTHER" id="PTHR43273">
    <property type="entry name" value="ANAEROBIC SULFATASE-MATURATING ENZYME HOMOLOG ASLB-RELATED"/>
    <property type="match status" value="1"/>
</dbReference>
<dbReference type="Proteomes" id="UP000198318">
    <property type="component" value="Unassembled WGS sequence"/>
</dbReference>
<evidence type="ECO:0000313" key="6">
    <source>
        <dbReference type="EMBL" id="SNT53973.1"/>
    </source>
</evidence>
<proteinExistence type="predicted"/>
<evidence type="ECO:0000313" key="7">
    <source>
        <dbReference type="Proteomes" id="UP000198318"/>
    </source>
</evidence>
<dbReference type="InterPro" id="IPR026335">
    <property type="entry name" value="rSAM_SPASM_FxsB"/>
</dbReference>
<dbReference type="InterPro" id="IPR058240">
    <property type="entry name" value="rSAM_sf"/>
</dbReference>
<evidence type="ECO:0000256" key="2">
    <source>
        <dbReference type="ARBA" id="ARBA00022723"/>
    </source>
</evidence>
<dbReference type="SUPFAM" id="SSF102114">
    <property type="entry name" value="Radical SAM enzymes"/>
    <property type="match status" value="1"/>
</dbReference>
<keyword evidence="4" id="KW-0411">Iron-sulfur</keyword>
<dbReference type="GO" id="GO:0051536">
    <property type="term" value="F:iron-sulfur cluster binding"/>
    <property type="evidence" value="ECO:0007669"/>
    <property type="project" value="UniProtKB-KW"/>
</dbReference>
<dbReference type="InterPro" id="IPR007197">
    <property type="entry name" value="rSAM"/>
</dbReference>
<evidence type="ECO:0000259" key="5">
    <source>
        <dbReference type="Pfam" id="PF04055"/>
    </source>
</evidence>
<evidence type="ECO:0000256" key="1">
    <source>
        <dbReference type="ARBA" id="ARBA00022691"/>
    </source>
</evidence>
<keyword evidence="3" id="KW-0408">Iron</keyword>
<dbReference type="Pfam" id="PF04055">
    <property type="entry name" value="Radical_SAM"/>
    <property type="match status" value="1"/>
</dbReference>
<evidence type="ECO:0000256" key="4">
    <source>
        <dbReference type="ARBA" id="ARBA00023014"/>
    </source>
</evidence>
<keyword evidence="2" id="KW-0479">Metal-binding</keyword>
<dbReference type="GO" id="GO:0016491">
    <property type="term" value="F:oxidoreductase activity"/>
    <property type="evidence" value="ECO:0007669"/>
    <property type="project" value="InterPro"/>
</dbReference>
<sequence length="434" mass="46907">MTMKISSRASPHPPFGDAWPAGLDVRALLDGGWRPTPFREFVLKIVSRCDLACDHCYVYELRDQSWRGRPRAMSREVLGRAAARIADHVRAHDLDAVTLVLHGGEPLLAGTGLLGDAVRATRDAVRRAAGPGPDGRDRVGAVVQTNAVRLGTRELALFDELDVRVGVSLDGTAAAHDRHRRHADGRGSHAEVEAALGRLSSGPYRHLFAGLLCTVDPRNDPVETYEALLSHGPPAIDLLLPHANWSEPPPGRGDRGETPYGDWLAAVFDRWYAAPRRETGVRLFEEILQLLLGGASTTEAIGLSPVGVVVIETDGAIEQSDSLKSAFPGAPETGRHVFTDSFDEVLLSPFVAARQIGLRALCPVCSSCPVKKVCGGGHYAHRYRDGNGFLNPSVYCPDLLRLIMHIRARVASDLSRMAARREARDGDPLPPAAG</sequence>
<organism evidence="6 7">
    <name type="scientific">Actinomadura meyerae</name>
    <dbReference type="NCBI Taxonomy" id="240840"/>
    <lineage>
        <taxon>Bacteria</taxon>
        <taxon>Bacillati</taxon>
        <taxon>Actinomycetota</taxon>
        <taxon>Actinomycetes</taxon>
        <taxon>Streptosporangiales</taxon>
        <taxon>Thermomonosporaceae</taxon>
        <taxon>Actinomadura</taxon>
    </lineage>
</organism>
<evidence type="ECO:0000256" key="3">
    <source>
        <dbReference type="ARBA" id="ARBA00023004"/>
    </source>
</evidence>
<dbReference type="PANTHER" id="PTHR43273:SF8">
    <property type="entry name" value="RADICAL SAM DOMAIN PROTEIN"/>
    <property type="match status" value="1"/>
</dbReference>
<dbReference type="SFLD" id="SFLDG01386">
    <property type="entry name" value="main_SPASM_domain-containing"/>
    <property type="match status" value="1"/>
</dbReference>
<name>A0A239NHP3_9ACTN</name>
<dbReference type="SFLD" id="SFLDG01067">
    <property type="entry name" value="SPASM/twitch_domain_containing"/>
    <property type="match status" value="1"/>
</dbReference>
<dbReference type="SFLD" id="SFLDS00029">
    <property type="entry name" value="Radical_SAM"/>
    <property type="match status" value="1"/>
</dbReference>
<keyword evidence="1" id="KW-0949">S-adenosyl-L-methionine</keyword>
<keyword evidence="7" id="KW-1185">Reference proteome</keyword>
<dbReference type="EMBL" id="FZOR01000041">
    <property type="protein sequence ID" value="SNT53973.1"/>
    <property type="molecule type" value="Genomic_DNA"/>
</dbReference>
<dbReference type="InterPro" id="IPR023867">
    <property type="entry name" value="Sulphatase_maturase_rSAM"/>
</dbReference>
<gene>
    <name evidence="6" type="ORF">SAMN05443665_104114</name>
</gene>
<accession>A0A239NHP3</accession>
<feature type="domain" description="Radical SAM core" evidence="5">
    <location>
        <begin position="45"/>
        <end position="200"/>
    </location>
</feature>
<dbReference type="GO" id="GO:0046872">
    <property type="term" value="F:metal ion binding"/>
    <property type="evidence" value="ECO:0007669"/>
    <property type="project" value="UniProtKB-KW"/>
</dbReference>
<dbReference type="AlphaFoldDB" id="A0A239NHP3"/>
<dbReference type="CDD" id="cd01335">
    <property type="entry name" value="Radical_SAM"/>
    <property type="match status" value="1"/>
</dbReference>
<dbReference type="Gene3D" id="3.20.20.70">
    <property type="entry name" value="Aldolase class I"/>
    <property type="match status" value="1"/>
</dbReference>
<dbReference type="NCBIfam" id="TIGR04269">
    <property type="entry name" value="SAM_SPASM_FxsB"/>
    <property type="match status" value="1"/>
</dbReference>
<reference evidence="6 7" key="1">
    <citation type="submission" date="2017-06" db="EMBL/GenBank/DDBJ databases">
        <authorList>
            <person name="Kim H.J."/>
            <person name="Triplett B.A."/>
        </authorList>
    </citation>
    <scope>NUCLEOTIDE SEQUENCE [LARGE SCALE GENOMIC DNA]</scope>
    <source>
        <strain evidence="6 7">DSM 44715</strain>
    </source>
</reference>